<sequence>MCVRLYWRERGREARWGDTQPGIAVKAASESRSTTQCRGFVGDDNDRVVSDGDVGNFGPRFWTIDSSVLG</sequence>
<comment type="caution">
    <text evidence="1">The sequence shown here is derived from an EMBL/GenBank/DDBJ whole genome shotgun (WGS) entry which is preliminary data.</text>
</comment>
<name>A0AAN9LGK3_PHACN</name>
<evidence type="ECO:0000313" key="2">
    <source>
        <dbReference type="Proteomes" id="UP001374584"/>
    </source>
</evidence>
<reference evidence="1 2" key="1">
    <citation type="submission" date="2024-01" db="EMBL/GenBank/DDBJ databases">
        <title>The genomes of 5 underutilized Papilionoideae crops provide insights into root nodulation and disease resistanc.</title>
        <authorList>
            <person name="Jiang F."/>
        </authorList>
    </citation>
    <scope>NUCLEOTIDE SEQUENCE [LARGE SCALE GENOMIC DNA]</scope>
    <source>
        <strain evidence="1">JINMINGXINNONG_FW02</strain>
        <tissue evidence="1">Leaves</tissue>
    </source>
</reference>
<accession>A0AAN9LGK3</accession>
<dbReference type="EMBL" id="JAYMYR010000011">
    <property type="protein sequence ID" value="KAK7333804.1"/>
    <property type="molecule type" value="Genomic_DNA"/>
</dbReference>
<protein>
    <submittedName>
        <fullName evidence="1">Uncharacterized protein</fullName>
    </submittedName>
</protein>
<dbReference type="AlphaFoldDB" id="A0AAN9LGK3"/>
<dbReference type="Proteomes" id="UP001374584">
    <property type="component" value="Unassembled WGS sequence"/>
</dbReference>
<organism evidence="1 2">
    <name type="scientific">Phaseolus coccineus</name>
    <name type="common">Scarlet runner bean</name>
    <name type="synonym">Phaseolus multiflorus</name>
    <dbReference type="NCBI Taxonomy" id="3886"/>
    <lineage>
        <taxon>Eukaryota</taxon>
        <taxon>Viridiplantae</taxon>
        <taxon>Streptophyta</taxon>
        <taxon>Embryophyta</taxon>
        <taxon>Tracheophyta</taxon>
        <taxon>Spermatophyta</taxon>
        <taxon>Magnoliopsida</taxon>
        <taxon>eudicotyledons</taxon>
        <taxon>Gunneridae</taxon>
        <taxon>Pentapetalae</taxon>
        <taxon>rosids</taxon>
        <taxon>fabids</taxon>
        <taxon>Fabales</taxon>
        <taxon>Fabaceae</taxon>
        <taxon>Papilionoideae</taxon>
        <taxon>50 kb inversion clade</taxon>
        <taxon>NPAAA clade</taxon>
        <taxon>indigoferoid/millettioid clade</taxon>
        <taxon>Phaseoleae</taxon>
        <taxon>Phaseolus</taxon>
    </lineage>
</organism>
<gene>
    <name evidence="1" type="ORF">VNO80_30583</name>
</gene>
<proteinExistence type="predicted"/>
<keyword evidence="2" id="KW-1185">Reference proteome</keyword>
<evidence type="ECO:0000313" key="1">
    <source>
        <dbReference type="EMBL" id="KAK7333804.1"/>
    </source>
</evidence>